<proteinExistence type="predicted"/>
<keyword evidence="3" id="KW-1185">Reference proteome</keyword>
<feature type="transmembrane region" description="Helical" evidence="1">
    <location>
        <begin position="16"/>
        <end position="33"/>
    </location>
</feature>
<keyword evidence="1" id="KW-0812">Transmembrane</keyword>
<evidence type="ECO:0000256" key="1">
    <source>
        <dbReference type="SAM" id="Phobius"/>
    </source>
</evidence>
<feature type="transmembrane region" description="Helical" evidence="1">
    <location>
        <begin position="69"/>
        <end position="92"/>
    </location>
</feature>
<keyword evidence="1" id="KW-1133">Transmembrane helix</keyword>
<sequence length="96" mass="10934">MVLLDVILPPPDAVGMYSYLFMVVFLYPVVFWRSGAGRYLSLLRIALLVIWSVVSDDIALTLIRRSEGHLIFVIYVVICIAVIIFIVFIVFIKKTV</sequence>
<reference evidence="2 3" key="1">
    <citation type="submission" date="2015-04" db="EMBL/GenBank/DDBJ databases">
        <title>The draft genome sequence of Roseovarius sp.R12b.</title>
        <authorList>
            <person name="Li G."/>
            <person name="Lai Q."/>
            <person name="Shao Z."/>
            <person name="Yan P."/>
        </authorList>
    </citation>
    <scope>NUCLEOTIDE SEQUENCE [LARGE SCALE GENOMIC DNA]</scope>
    <source>
        <strain evidence="2 3">R12B</strain>
    </source>
</reference>
<keyword evidence="1" id="KW-0472">Membrane</keyword>
<name>A0A0T5NZN5_9RHOB</name>
<dbReference type="Proteomes" id="UP000051295">
    <property type="component" value="Unassembled WGS sequence"/>
</dbReference>
<dbReference type="AlphaFoldDB" id="A0A0T5NZN5"/>
<protein>
    <submittedName>
        <fullName evidence="2">Uncharacterized protein</fullName>
    </submittedName>
</protein>
<dbReference type="EMBL" id="LAXJ01000002">
    <property type="protein sequence ID" value="KRS14326.1"/>
    <property type="molecule type" value="Genomic_DNA"/>
</dbReference>
<evidence type="ECO:0000313" key="3">
    <source>
        <dbReference type="Proteomes" id="UP000051295"/>
    </source>
</evidence>
<organism evidence="2 3">
    <name type="scientific">Roseovarius atlanticus</name>
    <dbReference type="NCBI Taxonomy" id="1641875"/>
    <lineage>
        <taxon>Bacteria</taxon>
        <taxon>Pseudomonadati</taxon>
        <taxon>Pseudomonadota</taxon>
        <taxon>Alphaproteobacteria</taxon>
        <taxon>Rhodobacterales</taxon>
        <taxon>Roseobacteraceae</taxon>
        <taxon>Roseovarius</taxon>
    </lineage>
</organism>
<gene>
    <name evidence="2" type="ORF">XM53_00920</name>
</gene>
<evidence type="ECO:0000313" key="2">
    <source>
        <dbReference type="EMBL" id="KRS14326.1"/>
    </source>
</evidence>
<comment type="caution">
    <text evidence="2">The sequence shown here is derived from an EMBL/GenBank/DDBJ whole genome shotgun (WGS) entry which is preliminary data.</text>
</comment>
<accession>A0A0T5NZN5</accession>